<dbReference type="InterPro" id="IPR029000">
    <property type="entry name" value="Cyclophilin-like_dom_sf"/>
</dbReference>
<dbReference type="InterPro" id="IPR025658">
    <property type="entry name" value="Cyclophilin_TM1367"/>
</dbReference>
<dbReference type="KEGG" id="ncv:NCAV_0400"/>
<protein>
    <recommendedName>
        <fullName evidence="1">Cyclophilin TM1367-like domain-containing protein</fullName>
    </recommendedName>
</protein>
<organism evidence="2 3">
    <name type="scientific">Candidatus Nitrosocaldus cavascurensis</name>
    <dbReference type="NCBI Taxonomy" id="2058097"/>
    <lineage>
        <taxon>Archaea</taxon>
        <taxon>Nitrososphaerota</taxon>
        <taxon>Nitrososphaeria</taxon>
        <taxon>Candidatus Nitrosocaldales</taxon>
        <taxon>Candidatus Nitrosocaldaceae</taxon>
        <taxon>Candidatus Nitrosocaldus</taxon>
    </lineage>
</organism>
<dbReference type="EMBL" id="LT981265">
    <property type="protein sequence ID" value="SPC33594.1"/>
    <property type="molecule type" value="Genomic_DNA"/>
</dbReference>
<evidence type="ECO:0000313" key="2">
    <source>
        <dbReference type="EMBL" id="SPC33594.1"/>
    </source>
</evidence>
<dbReference type="SUPFAM" id="SSF50891">
    <property type="entry name" value="Cyclophilin-like"/>
    <property type="match status" value="1"/>
</dbReference>
<reference evidence="3" key="1">
    <citation type="submission" date="2018-01" db="EMBL/GenBank/DDBJ databases">
        <authorList>
            <person name="Kerou L M."/>
        </authorList>
    </citation>
    <scope>NUCLEOTIDE SEQUENCE [LARGE SCALE GENOMIC DNA]</scope>
    <source>
        <strain evidence="3">SCU2</strain>
    </source>
</reference>
<evidence type="ECO:0000313" key="3">
    <source>
        <dbReference type="Proteomes" id="UP000236248"/>
    </source>
</evidence>
<name>A0A2K5APN0_9ARCH</name>
<evidence type="ECO:0000259" key="1">
    <source>
        <dbReference type="Pfam" id="PF04126"/>
    </source>
</evidence>
<keyword evidence="3" id="KW-1185">Reference proteome</keyword>
<gene>
    <name evidence="2" type="ORF">NCAV_0400</name>
</gene>
<sequence>MSVSRIRLTLELKGKGRCECEFARHLAPLTVGSILRALPIEGRAHRYDGLFIYMETGLAVGREKQRDEFKRGDIGFMVANGAVCIFLKDIKGMMFNPLGRVVSNMDVLESTSAGDVLLLASA</sequence>
<feature type="domain" description="Cyclophilin TM1367-like" evidence="1">
    <location>
        <begin position="6"/>
        <end position="115"/>
    </location>
</feature>
<dbReference type="Gene3D" id="2.40.100.20">
    <property type="match status" value="1"/>
</dbReference>
<dbReference type="Proteomes" id="UP000236248">
    <property type="component" value="Chromosome NCAV"/>
</dbReference>
<proteinExistence type="predicted"/>
<accession>A0A2K5APN0</accession>
<dbReference type="Pfam" id="PF04126">
    <property type="entry name" value="Cyclophil_like"/>
    <property type="match status" value="1"/>
</dbReference>
<dbReference type="AlphaFoldDB" id="A0A2K5APN0"/>